<accession>A0ABY9HB73</accession>
<keyword evidence="3" id="KW-1185">Reference proteome</keyword>
<reference evidence="2" key="1">
    <citation type="submission" date="2023-08" db="EMBL/GenBank/DDBJ databases">
        <title>Complete genome sequence of Mycoplasma seminis 2200.</title>
        <authorList>
            <person name="Spergser J."/>
        </authorList>
    </citation>
    <scope>NUCLEOTIDE SEQUENCE [LARGE SCALE GENOMIC DNA]</scope>
    <source>
        <strain evidence="2">2200</strain>
    </source>
</reference>
<evidence type="ECO:0008006" key="4">
    <source>
        <dbReference type="Google" id="ProtNLM"/>
    </source>
</evidence>
<name>A0ABY9HB73_9MOLU</name>
<dbReference type="Proteomes" id="UP001237011">
    <property type="component" value="Chromosome"/>
</dbReference>
<keyword evidence="1" id="KW-0812">Transmembrane</keyword>
<keyword evidence="1" id="KW-1133">Transmembrane helix</keyword>
<keyword evidence="1" id="KW-0472">Membrane</keyword>
<evidence type="ECO:0000256" key="1">
    <source>
        <dbReference type="SAM" id="Phobius"/>
    </source>
</evidence>
<gene>
    <name evidence="2" type="ORF">Q8852_01690</name>
</gene>
<sequence>METQEKTFAKFKMSIDNFNDAKEQRQLKKMPNEDKRAYLKKKEELAEKQKQQELKRNKSKFPFGFGMFLYGIASIAFIIVIYI</sequence>
<evidence type="ECO:0000313" key="2">
    <source>
        <dbReference type="EMBL" id="WLP85840.1"/>
    </source>
</evidence>
<evidence type="ECO:0000313" key="3">
    <source>
        <dbReference type="Proteomes" id="UP001237011"/>
    </source>
</evidence>
<dbReference type="RefSeq" id="WP_305938263.1">
    <property type="nucleotide sequence ID" value="NZ_CP132191.1"/>
</dbReference>
<feature type="transmembrane region" description="Helical" evidence="1">
    <location>
        <begin position="61"/>
        <end position="82"/>
    </location>
</feature>
<organism evidence="2 3">
    <name type="scientific">Mycoplasma seminis</name>
    <dbReference type="NCBI Taxonomy" id="512749"/>
    <lineage>
        <taxon>Bacteria</taxon>
        <taxon>Bacillati</taxon>
        <taxon>Mycoplasmatota</taxon>
        <taxon>Mollicutes</taxon>
        <taxon>Mycoplasmataceae</taxon>
        <taxon>Mycoplasma</taxon>
    </lineage>
</organism>
<protein>
    <recommendedName>
        <fullName evidence="4">DUF3899 domain-containing protein</fullName>
    </recommendedName>
</protein>
<dbReference type="EMBL" id="CP132191">
    <property type="protein sequence ID" value="WLP85840.1"/>
    <property type="molecule type" value="Genomic_DNA"/>
</dbReference>
<proteinExistence type="predicted"/>